<gene>
    <name evidence="2" type="ORF">OLW01_17490</name>
</gene>
<evidence type="ECO:0000313" key="3">
    <source>
        <dbReference type="Proteomes" id="UP001163726"/>
    </source>
</evidence>
<sequence>MMLSQLKLISTQWRFAAYIVCLVTMIAGCSGSLESKDTEPNSPDDALRVALGDDKNLPIGSGEVEINSTVTGINPPFTYMWSAQPEQYNSALSETDTANITFTLPDDQTQLDSVLLTLKVIDANGQTANDQIILNIISDNTLPIIDLTVDDSDRVIDSGKGFSFDATWLDAEDGELVQSAKIRVEQISGVSLTGLPDDGIIADFPIEAGVTPALGLIADGQLINWSSQSAILEFRLEVTDTNGGVSPKSITIDILPENRSAPVVDAGHNLVVYQQQSVTLTGTVSNGQNNEFLWTQTSGDIPLDIAGTDKARIQFQAPDVAEASHFELKFTAKNLLSERRNSDFVTVTVLPISMFDGINDTGITRCADGDSNNIAIGNCPGNYPNQDAEIGRDRANLNGELAKNGEGELGFDFDLINDSGEEINSGTPACIRDNVTGLIWEIKTDSGIRSHTHTFTWYQPGNTNGGDEGVSSSPTDADIQAQCFINANLAECNTQAYVNAVNAANLCGGDDWRLPTVKELISILNYGEVTDKLALGADETQLWPNHAKVDTPYWTKTSSLFGVSNPATPNAPRAWAVNLSTGNEESYKKRNAAAVLLVRE</sequence>
<dbReference type="RefSeq" id="WP_268076791.1">
    <property type="nucleotide sequence ID" value="NZ_CP109967.1"/>
</dbReference>
<keyword evidence="3" id="KW-1185">Reference proteome</keyword>
<dbReference type="Gene3D" id="2.60.40.10">
    <property type="entry name" value="Immunoglobulins"/>
    <property type="match status" value="1"/>
</dbReference>
<geneLocation type="plasmid" evidence="2 3">
    <name>pCadTS8_2</name>
</geneLocation>
<dbReference type="InterPro" id="IPR011460">
    <property type="entry name" value="Lcl_C"/>
</dbReference>
<protein>
    <submittedName>
        <fullName evidence="2">DUF1566 domain-containing protein</fullName>
    </submittedName>
</protein>
<dbReference type="Pfam" id="PF22352">
    <property type="entry name" value="K319L-like_PKD"/>
    <property type="match status" value="1"/>
</dbReference>
<evidence type="ECO:0000259" key="1">
    <source>
        <dbReference type="Pfam" id="PF07603"/>
    </source>
</evidence>
<dbReference type="Pfam" id="PF07603">
    <property type="entry name" value="Lcl_C"/>
    <property type="match status" value="1"/>
</dbReference>
<keyword evidence="2" id="KW-0614">Plasmid</keyword>
<evidence type="ECO:0000313" key="2">
    <source>
        <dbReference type="EMBL" id="WAJ72074.1"/>
    </source>
</evidence>
<reference evidence="2" key="1">
    <citation type="submission" date="2022-10" db="EMBL/GenBank/DDBJ databases">
        <title>Catenovulum adriacola sp. nov. isolated in the Harbour of Susak.</title>
        <authorList>
            <person name="Schoch T."/>
            <person name="Reich S.J."/>
            <person name="Stoeferle S."/>
            <person name="Flaiz M."/>
            <person name="Kazda M."/>
            <person name="Riedel C.U."/>
            <person name="Duerre P."/>
        </authorList>
    </citation>
    <scope>NUCLEOTIDE SEQUENCE</scope>
    <source>
        <strain evidence="2">TS8</strain>
        <plasmid evidence="2">pCadTS8_2</plasmid>
    </source>
</reference>
<dbReference type="PROSITE" id="PS51257">
    <property type="entry name" value="PROKAR_LIPOPROTEIN"/>
    <property type="match status" value="1"/>
</dbReference>
<accession>A0ABY7ARB4</accession>
<organism evidence="2 3">
    <name type="scientific">Catenovulum adriaticum</name>
    <dbReference type="NCBI Taxonomy" id="2984846"/>
    <lineage>
        <taxon>Bacteria</taxon>
        <taxon>Pseudomonadati</taxon>
        <taxon>Pseudomonadota</taxon>
        <taxon>Gammaproteobacteria</taxon>
        <taxon>Alteromonadales</taxon>
        <taxon>Alteromonadaceae</taxon>
        <taxon>Catenovulum</taxon>
    </lineage>
</organism>
<name>A0ABY7ARB4_9ALTE</name>
<proteinExistence type="predicted"/>
<dbReference type="EMBL" id="CP109967">
    <property type="protein sequence ID" value="WAJ72074.1"/>
    <property type="molecule type" value="Genomic_DNA"/>
</dbReference>
<feature type="domain" description="Lcl C-terminal" evidence="1">
    <location>
        <begin position="430"/>
        <end position="599"/>
    </location>
</feature>
<dbReference type="Proteomes" id="UP001163726">
    <property type="component" value="Plasmid pCadTS8_2"/>
</dbReference>
<dbReference type="InterPro" id="IPR013783">
    <property type="entry name" value="Ig-like_fold"/>
</dbReference>